<feature type="region of interest" description="Disordered" evidence="6">
    <location>
        <begin position="209"/>
        <end position="241"/>
    </location>
</feature>
<evidence type="ECO:0000256" key="4">
    <source>
        <dbReference type="ARBA" id="ARBA00022833"/>
    </source>
</evidence>
<dbReference type="AlphaFoldDB" id="A0A2V0P0P7"/>
<name>A0A2V0P0P7_9CHLO</name>
<feature type="region of interest" description="Disordered" evidence="6">
    <location>
        <begin position="375"/>
        <end position="469"/>
    </location>
</feature>
<dbReference type="Pfam" id="PF01412">
    <property type="entry name" value="ArfGap"/>
    <property type="match status" value="1"/>
</dbReference>
<feature type="region of interest" description="Disordered" evidence="6">
    <location>
        <begin position="139"/>
        <end position="172"/>
    </location>
</feature>
<evidence type="ECO:0000259" key="7">
    <source>
        <dbReference type="PROSITE" id="PS50115"/>
    </source>
</evidence>
<feature type="compositionally biased region" description="Gly residues" evidence="6">
    <location>
        <begin position="424"/>
        <end position="434"/>
    </location>
</feature>
<keyword evidence="4" id="KW-0862">Zinc</keyword>
<evidence type="ECO:0000313" key="8">
    <source>
        <dbReference type="EMBL" id="GBF93446.1"/>
    </source>
</evidence>
<feature type="compositionally biased region" description="Low complexity" evidence="6">
    <location>
        <begin position="409"/>
        <end position="419"/>
    </location>
</feature>
<sequence>MASPEALRVLRELQARPENKVCVDCETKNPQWATVSYGTFMCLECSGKHRGLGVHISFVRSVTMDAWNPDQLRKMQAGGNGKLNEFFARYGIDKATDIKTKYNNRVAEIYRDKVRAEVEGRPFTAPPVGSLKVDLGPPAAGNGAAARPAMGAGPGGRAAGGDDGWGDWGGSGGAGAGGGGAANGQYSMSALQASAANKEHFFERRMMENASRPDGLPPNQGGKYVGFGSTPAPRPVGGRAGANGEDVGALLSKGLQTLTVVAGSAAGTATEALRHGKDHVSTLLAEKHVAETAKQLQEKGTAIASAGWMGLQKLYANVASSVETAAKESGYKIDLGSRQVAAHVQQAAATGSGGGGGSGRYGGFGSSDYAGAGGYGNGSHMQHSVSDGRVGGQQQQQQQQQHGGGGSFSGFDNGSNNNGWDEWGSGGAGAGGGRPAAAAAAPVRSGVAPQKSISSPDMRKPAEDDWGSW</sequence>
<dbReference type="SMART" id="SM00105">
    <property type="entry name" value="ArfGap"/>
    <property type="match status" value="1"/>
</dbReference>
<evidence type="ECO:0000256" key="6">
    <source>
        <dbReference type="SAM" id="MobiDB-lite"/>
    </source>
</evidence>
<feature type="compositionally biased region" description="Low complexity" evidence="6">
    <location>
        <begin position="139"/>
        <end position="151"/>
    </location>
</feature>
<feature type="compositionally biased region" description="Low complexity" evidence="6">
    <location>
        <begin position="392"/>
        <end position="401"/>
    </location>
</feature>
<dbReference type="PRINTS" id="PR00405">
    <property type="entry name" value="REVINTRACTNG"/>
</dbReference>
<protein>
    <recommendedName>
        <fullName evidence="7">Arf-GAP domain-containing protein</fullName>
    </recommendedName>
</protein>
<dbReference type="OrthoDB" id="983479at2759"/>
<dbReference type="PANTHER" id="PTHR47021:SF4">
    <property type="entry name" value="ADP-RIBOSYLATION FACTOR GTPASE-ACTIVATING PROTEIN AGD6-RELATED"/>
    <property type="match status" value="1"/>
</dbReference>
<organism evidence="8 9">
    <name type="scientific">Raphidocelis subcapitata</name>
    <dbReference type="NCBI Taxonomy" id="307507"/>
    <lineage>
        <taxon>Eukaryota</taxon>
        <taxon>Viridiplantae</taxon>
        <taxon>Chlorophyta</taxon>
        <taxon>core chlorophytes</taxon>
        <taxon>Chlorophyceae</taxon>
        <taxon>CS clade</taxon>
        <taxon>Sphaeropleales</taxon>
        <taxon>Selenastraceae</taxon>
        <taxon>Raphidocelis</taxon>
    </lineage>
</organism>
<accession>A0A2V0P0P7</accession>
<comment type="caution">
    <text evidence="8">The sequence shown here is derived from an EMBL/GenBank/DDBJ whole genome shotgun (WGS) entry which is preliminary data.</text>
</comment>
<proteinExistence type="predicted"/>
<dbReference type="CDD" id="cd08830">
    <property type="entry name" value="ArfGap_ArfGap1"/>
    <property type="match status" value="1"/>
</dbReference>
<dbReference type="GO" id="GO:0016192">
    <property type="term" value="P:vesicle-mediated transport"/>
    <property type="evidence" value="ECO:0007669"/>
    <property type="project" value="InterPro"/>
</dbReference>
<dbReference type="Gene3D" id="1.10.220.150">
    <property type="entry name" value="Arf GTPase activating protein"/>
    <property type="match status" value="1"/>
</dbReference>
<dbReference type="PROSITE" id="PS50115">
    <property type="entry name" value="ARFGAP"/>
    <property type="match status" value="1"/>
</dbReference>
<dbReference type="InterPro" id="IPR044519">
    <property type="entry name" value="ARF_GAP_AGD6/7"/>
</dbReference>
<dbReference type="FunFam" id="1.10.220.150:FF:000014">
    <property type="entry name" value="ADP-ribosylation factor GTPase-activating protein"/>
    <property type="match status" value="1"/>
</dbReference>
<keyword evidence="3 5" id="KW-0863">Zinc-finger</keyword>
<dbReference type="Proteomes" id="UP000247498">
    <property type="component" value="Unassembled WGS sequence"/>
</dbReference>
<evidence type="ECO:0000256" key="5">
    <source>
        <dbReference type="PROSITE-ProRule" id="PRU00288"/>
    </source>
</evidence>
<evidence type="ECO:0000256" key="2">
    <source>
        <dbReference type="ARBA" id="ARBA00022723"/>
    </source>
</evidence>
<dbReference type="InterPro" id="IPR001164">
    <property type="entry name" value="ArfGAP_dom"/>
</dbReference>
<dbReference type="GO" id="GO:0005096">
    <property type="term" value="F:GTPase activator activity"/>
    <property type="evidence" value="ECO:0007669"/>
    <property type="project" value="UniProtKB-KW"/>
</dbReference>
<keyword evidence="1" id="KW-0343">GTPase activation</keyword>
<gene>
    <name evidence="8" type="ORF">Rsub_06579</name>
</gene>
<keyword evidence="2" id="KW-0479">Metal-binding</keyword>
<dbReference type="PANTHER" id="PTHR47021">
    <property type="entry name" value="ADP-RIBOSYLATION FACTOR GTPASE-ACTIVATING PROTEIN AGD6-RELATED"/>
    <property type="match status" value="1"/>
</dbReference>
<dbReference type="InterPro" id="IPR038508">
    <property type="entry name" value="ArfGAP_dom_sf"/>
</dbReference>
<evidence type="ECO:0000256" key="1">
    <source>
        <dbReference type="ARBA" id="ARBA00022468"/>
    </source>
</evidence>
<dbReference type="EMBL" id="BDRX01000041">
    <property type="protein sequence ID" value="GBF93446.1"/>
    <property type="molecule type" value="Genomic_DNA"/>
</dbReference>
<evidence type="ECO:0000256" key="3">
    <source>
        <dbReference type="ARBA" id="ARBA00022771"/>
    </source>
</evidence>
<feature type="compositionally biased region" description="Low complexity" evidence="6">
    <location>
        <begin position="435"/>
        <end position="448"/>
    </location>
</feature>
<dbReference type="SUPFAM" id="SSF57863">
    <property type="entry name" value="ArfGap/RecO-like zinc finger"/>
    <property type="match status" value="1"/>
</dbReference>
<dbReference type="GO" id="GO:0008270">
    <property type="term" value="F:zinc ion binding"/>
    <property type="evidence" value="ECO:0007669"/>
    <property type="project" value="UniProtKB-KW"/>
</dbReference>
<dbReference type="InterPro" id="IPR037278">
    <property type="entry name" value="ARFGAP/RecO"/>
</dbReference>
<feature type="domain" description="Arf-GAP" evidence="7">
    <location>
        <begin position="4"/>
        <end position="123"/>
    </location>
</feature>
<dbReference type="InParanoid" id="A0A2V0P0P7"/>
<feature type="compositionally biased region" description="Gly residues" evidence="6">
    <location>
        <begin position="152"/>
        <end position="172"/>
    </location>
</feature>
<dbReference type="FunCoup" id="A0A2V0P0P7">
    <property type="interactions" value="2117"/>
</dbReference>
<reference evidence="8 9" key="1">
    <citation type="journal article" date="2018" name="Sci. Rep.">
        <title>Raphidocelis subcapitata (=Pseudokirchneriella subcapitata) provides an insight into genome evolution and environmental adaptations in the Sphaeropleales.</title>
        <authorList>
            <person name="Suzuki S."/>
            <person name="Yamaguchi H."/>
            <person name="Nakajima N."/>
            <person name="Kawachi M."/>
        </authorList>
    </citation>
    <scope>NUCLEOTIDE SEQUENCE [LARGE SCALE GENOMIC DNA]</scope>
    <source>
        <strain evidence="8 9">NIES-35</strain>
    </source>
</reference>
<keyword evidence="9" id="KW-1185">Reference proteome</keyword>
<dbReference type="STRING" id="307507.A0A2V0P0P7"/>
<evidence type="ECO:0000313" key="9">
    <source>
        <dbReference type="Proteomes" id="UP000247498"/>
    </source>
</evidence>